<evidence type="ECO:0000256" key="1">
    <source>
        <dbReference type="SAM" id="Phobius"/>
    </source>
</evidence>
<feature type="transmembrane region" description="Helical" evidence="1">
    <location>
        <begin position="12"/>
        <end position="31"/>
    </location>
</feature>
<gene>
    <name evidence="2" type="ORF">SAMN05518682_1808</name>
</gene>
<dbReference type="Proteomes" id="UP000186235">
    <property type="component" value="Unassembled WGS sequence"/>
</dbReference>
<accession>A0A1N6RAT3</accession>
<keyword evidence="1" id="KW-0812">Transmembrane</keyword>
<keyword evidence="1" id="KW-1133">Transmembrane helix</keyword>
<feature type="transmembrane region" description="Helical" evidence="1">
    <location>
        <begin position="68"/>
        <end position="90"/>
    </location>
</feature>
<keyword evidence="1" id="KW-0472">Membrane</keyword>
<evidence type="ECO:0000313" key="2">
    <source>
        <dbReference type="EMBL" id="SIQ25954.1"/>
    </source>
</evidence>
<dbReference type="EMBL" id="FTMI01000003">
    <property type="protein sequence ID" value="SIQ25954.1"/>
    <property type="molecule type" value="Genomic_DNA"/>
</dbReference>
<sequence length="104" mass="11505">MDPIGRERRLVRAARLLAAGVVLPLLAWWLTTWEGNYHLGSVWHYVNQAESRAEPWSAAAIESNREHLVAAALLAVAGLVCLVAGLTVAVRARRVPAEDREQDR</sequence>
<protein>
    <submittedName>
        <fullName evidence="2">Uncharacterized protein</fullName>
    </submittedName>
</protein>
<keyword evidence="3" id="KW-1185">Reference proteome</keyword>
<dbReference type="RefSeq" id="WP_076404730.1">
    <property type="nucleotide sequence ID" value="NZ_FTMI01000003.1"/>
</dbReference>
<organism evidence="2 3">
    <name type="scientific">Cellulosimicrobium aquatile</name>
    <dbReference type="NCBI Taxonomy" id="1612203"/>
    <lineage>
        <taxon>Bacteria</taxon>
        <taxon>Bacillati</taxon>
        <taxon>Actinomycetota</taxon>
        <taxon>Actinomycetes</taxon>
        <taxon>Micrococcales</taxon>
        <taxon>Promicromonosporaceae</taxon>
        <taxon>Cellulosimicrobium</taxon>
    </lineage>
</organism>
<reference evidence="3" key="1">
    <citation type="submission" date="2017-01" db="EMBL/GenBank/DDBJ databases">
        <authorList>
            <person name="Varghese N."/>
            <person name="Submissions S."/>
        </authorList>
    </citation>
    <scope>NUCLEOTIDE SEQUENCE [LARGE SCALE GENOMIC DNA]</scope>
    <source>
        <strain evidence="3">3bp</strain>
    </source>
</reference>
<proteinExistence type="predicted"/>
<name>A0A1N6RAT3_9MICO</name>
<evidence type="ECO:0000313" key="3">
    <source>
        <dbReference type="Proteomes" id="UP000186235"/>
    </source>
</evidence>
<dbReference type="AlphaFoldDB" id="A0A1N6RAT3"/>